<dbReference type="Pfam" id="PF17917">
    <property type="entry name" value="RT_RNaseH"/>
    <property type="match status" value="1"/>
</dbReference>
<dbReference type="InterPro" id="IPR043128">
    <property type="entry name" value="Rev_trsase/Diguanyl_cyclase"/>
</dbReference>
<keyword evidence="10" id="KW-1185">Reference proteome</keyword>
<evidence type="ECO:0000256" key="5">
    <source>
        <dbReference type="ARBA" id="ARBA00022801"/>
    </source>
</evidence>
<comment type="caution">
    <text evidence="9">The sequence shown here is derived from an EMBL/GenBank/DDBJ whole genome shotgun (WGS) entry which is preliminary data.</text>
</comment>
<evidence type="ECO:0000256" key="1">
    <source>
        <dbReference type="ARBA" id="ARBA00022679"/>
    </source>
</evidence>
<dbReference type="PANTHER" id="PTHR37984">
    <property type="entry name" value="PROTEIN CBG26694"/>
    <property type="match status" value="1"/>
</dbReference>
<evidence type="ECO:0000256" key="4">
    <source>
        <dbReference type="ARBA" id="ARBA00022759"/>
    </source>
</evidence>
<keyword evidence="5" id="KW-0378">Hydrolase</keyword>
<dbReference type="InterPro" id="IPR043502">
    <property type="entry name" value="DNA/RNA_pol_sf"/>
</dbReference>
<dbReference type="SMART" id="SM00298">
    <property type="entry name" value="CHROMO"/>
    <property type="match status" value="1"/>
</dbReference>
<evidence type="ECO:0000313" key="9">
    <source>
        <dbReference type="EMBL" id="GMF55438.1"/>
    </source>
</evidence>
<evidence type="ECO:0000259" key="8">
    <source>
        <dbReference type="PROSITE" id="PS50013"/>
    </source>
</evidence>
<sequence length="1051" mass="119427">MPFGLKNAPSVYQAVINNCLWGFVRLSQEEEAEVDQDVLEFLELDPSQREESGSQVSALTDIVTVSQRTISAPASMGPVLGRSSYIDDIARGAPTWDQLCDDLDTLLFRLRYGDISVSLPKSEFGKLSIPYLSHEISAEGIRALSDDQVRSERDLTRAKAAFEILKKKIGSTPLLRHPDRSKPFVIIPHANRWAAGAVLGQEYDGKIQSVRFTGRVLNDAELRYHIAEKEVTAVLRVLQVFMTLLEGCRLEVYTGHSVFKWILQSKSADGRCVPWGVMLSHWDITVRKDQRDEGGLAAITPREHLDEVAESLMPAKGRVRKPPVLSVEMLDDTYQGIVLSFDGAAKTSSRRGSCGCILWQLPGWKVLEARGFTLDDVAVNDAEYNGLLKGVQMALDRQVENPVVVGDSRIVIQQVQGLINCHQPNLQKHLAECKVEKEKFRTLQLVHVKREYNQAAGHLTSKMLTLGKSWIVQDPEELLHPERVSKIAEKLMKPKVVLLNGESPQDSERLGLPQGSVGGVADSQSAPLPHAARVFAVLTRSKTKAGTRPSPEVVEDAPPDEEGPRRPMTPLEYQAERWRRVRVHQEQDIYLSEIKSSLKRDIAKFSTRRLRKISKVADLFALNARYLLYRLARLTRGRPRDFVDEPRLVIPDSLRSDMLHYAHEDFQTSRHHPDCVDCASGKGWPPNEGPSPGNIEPRRPFEVVYMDFVTMPGSERGNTFLLLFQDAFSGFVMCKPMKSTKARNIHERSVPTLPRTSGGSKQRATLAYRPQANGQQERSVQTVVRSIRAYIAEVDQSDWDDHAERLMFALNTSFDATRLDTPFYLVHDWDAQGTLSAMLGPKPSKDDDFDAALLPEDSWEPDSERNEYEVEKILDLRWSKRRRTSRHDAEIEVAEDDDFDAALLPEDSWEPDSERNEYEVEKILDLRWSKRSRTSRRTREYLVKWMGYDNPEWLPLSELSCGALLYEFNRGARARARFQTMQRLKWQKMMILMQPFFRKTVGNRIPNVTSTKWKRFWTSGGPKEVELPDVRGNTWSSGWVMTIQNGCHCLN</sequence>
<dbReference type="SUPFAM" id="SSF54160">
    <property type="entry name" value="Chromo domain-like"/>
    <property type="match status" value="1"/>
</dbReference>
<dbReference type="InterPro" id="IPR041373">
    <property type="entry name" value="RT_RNaseH"/>
</dbReference>
<protein>
    <submittedName>
        <fullName evidence="9">Unnamed protein product</fullName>
    </submittedName>
</protein>
<feature type="domain" description="Chromo" evidence="8">
    <location>
        <begin position="918"/>
        <end position="970"/>
    </location>
</feature>
<organism evidence="9 10">
    <name type="scientific">Phytophthora fragariaefolia</name>
    <dbReference type="NCBI Taxonomy" id="1490495"/>
    <lineage>
        <taxon>Eukaryota</taxon>
        <taxon>Sar</taxon>
        <taxon>Stramenopiles</taxon>
        <taxon>Oomycota</taxon>
        <taxon>Peronosporomycetes</taxon>
        <taxon>Peronosporales</taxon>
        <taxon>Peronosporaceae</taxon>
        <taxon>Phytophthora</taxon>
    </lineage>
</organism>
<dbReference type="InterPro" id="IPR016197">
    <property type="entry name" value="Chromo-like_dom_sf"/>
</dbReference>
<gene>
    <name evidence="9" type="ORF">Pfra01_002335200</name>
</gene>
<dbReference type="SUPFAM" id="SSF56672">
    <property type="entry name" value="DNA/RNA polymerases"/>
    <property type="match status" value="1"/>
</dbReference>
<keyword evidence="2" id="KW-0548">Nucleotidyltransferase</keyword>
<keyword evidence="3" id="KW-0540">Nuclease</keyword>
<evidence type="ECO:0000256" key="7">
    <source>
        <dbReference type="SAM" id="MobiDB-lite"/>
    </source>
</evidence>
<dbReference type="InterPro" id="IPR050951">
    <property type="entry name" value="Retrovirus_Pol_polyprotein"/>
</dbReference>
<keyword evidence="1" id="KW-0808">Transferase</keyword>
<evidence type="ECO:0000313" key="10">
    <source>
        <dbReference type="Proteomes" id="UP001165121"/>
    </source>
</evidence>
<reference evidence="9" key="1">
    <citation type="submission" date="2023-04" db="EMBL/GenBank/DDBJ databases">
        <title>Phytophthora fragariaefolia NBRC 109709.</title>
        <authorList>
            <person name="Ichikawa N."/>
            <person name="Sato H."/>
            <person name="Tonouchi N."/>
        </authorList>
    </citation>
    <scope>NUCLEOTIDE SEQUENCE</scope>
    <source>
        <strain evidence="9">NBRC 109709</strain>
    </source>
</reference>
<evidence type="ECO:0000256" key="3">
    <source>
        <dbReference type="ARBA" id="ARBA00022722"/>
    </source>
</evidence>
<evidence type="ECO:0000256" key="6">
    <source>
        <dbReference type="ARBA" id="ARBA00022918"/>
    </source>
</evidence>
<dbReference type="PROSITE" id="PS50013">
    <property type="entry name" value="CHROMO_2"/>
    <property type="match status" value="1"/>
</dbReference>
<evidence type="ECO:0000256" key="2">
    <source>
        <dbReference type="ARBA" id="ARBA00022695"/>
    </source>
</evidence>
<dbReference type="GO" id="GO:0003964">
    <property type="term" value="F:RNA-directed DNA polymerase activity"/>
    <property type="evidence" value="ECO:0007669"/>
    <property type="project" value="UniProtKB-KW"/>
</dbReference>
<dbReference type="AlphaFoldDB" id="A0A9W6Y4H1"/>
<name>A0A9W6Y4H1_9STRA</name>
<dbReference type="Pfam" id="PF13456">
    <property type="entry name" value="RVT_3"/>
    <property type="match status" value="1"/>
</dbReference>
<proteinExistence type="predicted"/>
<dbReference type="InterPro" id="IPR002156">
    <property type="entry name" value="RNaseH_domain"/>
</dbReference>
<feature type="region of interest" description="Disordered" evidence="7">
    <location>
        <begin position="542"/>
        <end position="567"/>
    </location>
</feature>
<dbReference type="Gene3D" id="3.30.420.10">
    <property type="entry name" value="Ribonuclease H-like superfamily/Ribonuclease H"/>
    <property type="match status" value="3"/>
</dbReference>
<dbReference type="Pfam" id="PF00385">
    <property type="entry name" value="Chromo"/>
    <property type="match status" value="1"/>
</dbReference>
<dbReference type="Proteomes" id="UP001165121">
    <property type="component" value="Unassembled WGS sequence"/>
</dbReference>
<keyword evidence="6" id="KW-0695">RNA-directed DNA polymerase</keyword>
<dbReference type="PANTHER" id="PTHR37984:SF5">
    <property type="entry name" value="PROTEIN NYNRIN-LIKE"/>
    <property type="match status" value="1"/>
</dbReference>
<dbReference type="GO" id="GO:0003676">
    <property type="term" value="F:nucleic acid binding"/>
    <property type="evidence" value="ECO:0007669"/>
    <property type="project" value="InterPro"/>
</dbReference>
<dbReference type="Gene3D" id="3.30.70.270">
    <property type="match status" value="1"/>
</dbReference>
<accession>A0A9W6Y4H1</accession>
<keyword evidence="4" id="KW-0255">Endonuclease</keyword>
<dbReference type="SUPFAM" id="SSF53098">
    <property type="entry name" value="Ribonuclease H-like"/>
    <property type="match status" value="2"/>
</dbReference>
<dbReference type="GO" id="GO:0004523">
    <property type="term" value="F:RNA-DNA hybrid ribonuclease activity"/>
    <property type="evidence" value="ECO:0007669"/>
    <property type="project" value="InterPro"/>
</dbReference>
<dbReference type="InterPro" id="IPR012337">
    <property type="entry name" value="RNaseH-like_sf"/>
</dbReference>
<dbReference type="EMBL" id="BSXT01003724">
    <property type="protein sequence ID" value="GMF55438.1"/>
    <property type="molecule type" value="Genomic_DNA"/>
</dbReference>
<dbReference type="InterPro" id="IPR000953">
    <property type="entry name" value="Chromo/chromo_shadow_dom"/>
</dbReference>
<dbReference type="InterPro" id="IPR036397">
    <property type="entry name" value="RNaseH_sf"/>
</dbReference>
<dbReference type="Gene3D" id="2.40.50.40">
    <property type="match status" value="1"/>
</dbReference>
<dbReference type="InterPro" id="IPR023780">
    <property type="entry name" value="Chromo_domain"/>
</dbReference>